<accession>C6LBX6</accession>
<evidence type="ECO:0000313" key="2">
    <source>
        <dbReference type="Proteomes" id="UP000005561"/>
    </source>
</evidence>
<dbReference type="AlphaFoldDB" id="C6LBX6"/>
<dbReference type="Proteomes" id="UP000005561">
    <property type="component" value="Unassembled WGS sequence"/>
</dbReference>
<sequence length="52" mass="6133">MTIIRRPSVSTKRDIRRPEHWSKKRYWVSVAPEQKEISGVRRAERGNNSPEG</sequence>
<evidence type="ECO:0000313" key="1">
    <source>
        <dbReference type="EMBL" id="EET61929.1"/>
    </source>
</evidence>
<organism evidence="1 2">
    <name type="scientific">Marvinbryantia formatexigens DSM 14469</name>
    <dbReference type="NCBI Taxonomy" id="478749"/>
    <lineage>
        <taxon>Bacteria</taxon>
        <taxon>Bacillati</taxon>
        <taxon>Bacillota</taxon>
        <taxon>Clostridia</taxon>
        <taxon>Lachnospirales</taxon>
        <taxon>Lachnospiraceae</taxon>
        <taxon>Marvinbryantia</taxon>
    </lineage>
</organism>
<dbReference type="EMBL" id="ACCL02000004">
    <property type="protein sequence ID" value="EET61929.1"/>
    <property type="molecule type" value="Genomic_DNA"/>
</dbReference>
<protein>
    <submittedName>
        <fullName evidence="1">Uncharacterized protein</fullName>
    </submittedName>
</protein>
<name>C6LBX6_9FIRM</name>
<gene>
    <name evidence="1" type="ORF">BRYFOR_06121</name>
</gene>
<comment type="caution">
    <text evidence="1">The sequence shown here is derived from an EMBL/GenBank/DDBJ whole genome shotgun (WGS) entry which is preliminary data.</text>
</comment>
<proteinExistence type="predicted"/>
<reference evidence="1" key="1">
    <citation type="submission" date="2009-07" db="EMBL/GenBank/DDBJ databases">
        <authorList>
            <person name="Weinstock G."/>
            <person name="Sodergren E."/>
            <person name="Clifton S."/>
            <person name="Fulton L."/>
            <person name="Fulton B."/>
            <person name="Courtney L."/>
            <person name="Fronick C."/>
            <person name="Harrison M."/>
            <person name="Strong C."/>
            <person name="Farmer C."/>
            <person name="Delahaunty K."/>
            <person name="Markovic C."/>
            <person name="Hall O."/>
            <person name="Minx P."/>
            <person name="Tomlinson C."/>
            <person name="Mitreva M."/>
            <person name="Nelson J."/>
            <person name="Hou S."/>
            <person name="Wollam A."/>
            <person name="Pepin K.H."/>
            <person name="Johnson M."/>
            <person name="Bhonagiri V."/>
            <person name="Nash W.E."/>
            <person name="Warren W."/>
            <person name="Chinwalla A."/>
            <person name="Mardis E.R."/>
            <person name="Wilson R.K."/>
        </authorList>
    </citation>
    <scope>NUCLEOTIDE SEQUENCE [LARGE SCALE GENOMIC DNA]</scope>
    <source>
        <strain evidence="1">DSM 14469</strain>
    </source>
</reference>
<keyword evidence="2" id="KW-1185">Reference proteome</keyword>